<evidence type="ECO:0000313" key="5">
    <source>
        <dbReference type="Proteomes" id="UP000467305"/>
    </source>
</evidence>
<dbReference type="SUPFAM" id="SSF52172">
    <property type="entry name" value="CheY-like"/>
    <property type="match status" value="1"/>
</dbReference>
<dbReference type="Proteomes" id="UP000467305">
    <property type="component" value="Unassembled WGS sequence"/>
</dbReference>
<organism evidence="4 5">
    <name type="scientific">Tenacibaculum aiptasiae</name>
    <dbReference type="NCBI Taxonomy" id="426481"/>
    <lineage>
        <taxon>Bacteria</taxon>
        <taxon>Pseudomonadati</taxon>
        <taxon>Bacteroidota</taxon>
        <taxon>Flavobacteriia</taxon>
        <taxon>Flavobacteriales</taxon>
        <taxon>Flavobacteriaceae</taxon>
        <taxon>Tenacibaculum</taxon>
    </lineage>
</organism>
<keyword evidence="5" id="KW-1185">Reference proteome</keyword>
<dbReference type="OrthoDB" id="2168082at2"/>
<dbReference type="RefSeq" id="WP_150898620.1">
    <property type="nucleotide sequence ID" value="NZ_CBDCSN010000003.1"/>
</dbReference>
<dbReference type="Gene3D" id="3.40.50.2300">
    <property type="match status" value="1"/>
</dbReference>
<evidence type="ECO:0000256" key="1">
    <source>
        <dbReference type="PROSITE-ProRule" id="PRU00169"/>
    </source>
</evidence>
<dbReference type="SMART" id="SM00850">
    <property type="entry name" value="LytTR"/>
    <property type="match status" value="1"/>
</dbReference>
<dbReference type="InterPro" id="IPR001789">
    <property type="entry name" value="Sig_transdc_resp-reg_receiver"/>
</dbReference>
<keyword evidence="1" id="KW-0597">Phosphoprotein</keyword>
<dbReference type="InterPro" id="IPR046947">
    <property type="entry name" value="LytR-like"/>
</dbReference>
<comment type="caution">
    <text evidence="4">The sequence shown here is derived from an EMBL/GenBank/DDBJ whole genome shotgun (WGS) entry which is preliminary data.</text>
</comment>
<dbReference type="InterPro" id="IPR007492">
    <property type="entry name" value="LytTR_DNA-bd_dom"/>
</dbReference>
<dbReference type="PROSITE" id="PS50110">
    <property type="entry name" value="RESPONSE_REGULATORY"/>
    <property type="match status" value="1"/>
</dbReference>
<feature type="modified residue" description="4-aspartylphosphate" evidence="1">
    <location>
        <position position="55"/>
    </location>
</feature>
<evidence type="ECO:0000313" key="4">
    <source>
        <dbReference type="EMBL" id="KAB1159401.1"/>
    </source>
</evidence>
<feature type="domain" description="HTH LytTR-type" evidence="3">
    <location>
        <begin position="133"/>
        <end position="207"/>
    </location>
</feature>
<sequence length="237" mass="27664">MKLSCILIDDEPLALNLLEGYINSIPFLELKAKCNNAIVAFEIIENETIDLIFTDIQMPNLSGIEFSKMILNKNIKVIFTTAFEEFALESYKVNAIDYLVKPISYTEFFSAANKAKQLLFNSAPSKTSMDDYIFIKSDYKLIKINLKDIIYVEGLKDYLKFYTVNSEKPYLTLKSMKSLEEELSNKYFMRVHRSFLVNLKMITTVERNRIVFGEKYIPISEKYKENFQKFIEGDFLK</sequence>
<dbReference type="PANTHER" id="PTHR37299:SF1">
    <property type="entry name" value="STAGE 0 SPORULATION PROTEIN A HOMOLOG"/>
    <property type="match status" value="1"/>
</dbReference>
<gene>
    <name evidence="4" type="ORF">F7018_03555</name>
</gene>
<dbReference type="GO" id="GO:0000156">
    <property type="term" value="F:phosphorelay response regulator activity"/>
    <property type="evidence" value="ECO:0007669"/>
    <property type="project" value="InterPro"/>
</dbReference>
<proteinExistence type="predicted"/>
<name>A0A7J5AP69_9FLAO</name>
<feature type="domain" description="Response regulatory" evidence="2">
    <location>
        <begin position="4"/>
        <end position="116"/>
    </location>
</feature>
<dbReference type="InterPro" id="IPR011006">
    <property type="entry name" value="CheY-like_superfamily"/>
</dbReference>
<reference evidence="4 5" key="1">
    <citation type="submission" date="2019-09" db="EMBL/GenBank/DDBJ databases">
        <authorList>
            <person name="Cao W.R."/>
        </authorList>
    </citation>
    <scope>NUCLEOTIDE SEQUENCE [LARGE SCALE GENOMIC DNA]</scope>
    <source>
        <strain evidence="5">a4</strain>
    </source>
</reference>
<evidence type="ECO:0000259" key="3">
    <source>
        <dbReference type="PROSITE" id="PS50930"/>
    </source>
</evidence>
<accession>A0A7J5AP69</accession>
<dbReference type="Pfam" id="PF04397">
    <property type="entry name" value="LytTR"/>
    <property type="match status" value="1"/>
</dbReference>
<dbReference type="Gene3D" id="2.40.50.1020">
    <property type="entry name" value="LytTr DNA-binding domain"/>
    <property type="match status" value="1"/>
</dbReference>
<evidence type="ECO:0000259" key="2">
    <source>
        <dbReference type="PROSITE" id="PS50110"/>
    </source>
</evidence>
<dbReference type="GO" id="GO:0003677">
    <property type="term" value="F:DNA binding"/>
    <property type="evidence" value="ECO:0007669"/>
    <property type="project" value="InterPro"/>
</dbReference>
<dbReference type="PANTHER" id="PTHR37299">
    <property type="entry name" value="TRANSCRIPTIONAL REGULATOR-RELATED"/>
    <property type="match status" value="1"/>
</dbReference>
<dbReference type="AlphaFoldDB" id="A0A7J5AP69"/>
<dbReference type="EMBL" id="WAAU01000008">
    <property type="protein sequence ID" value="KAB1159401.1"/>
    <property type="molecule type" value="Genomic_DNA"/>
</dbReference>
<protein>
    <submittedName>
        <fullName evidence="4">Response regulator transcription factor</fullName>
    </submittedName>
</protein>
<dbReference type="FunFam" id="2.40.50.1020:FF:000004">
    <property type="entry name" value="DNA-binding response regulator"/>
    <property type="match status" value="1"/>
</dbReference>
<dbReference type="Pfam" id="PF00072">
    <property type="entry name" value="Response_reg"/>
    <property type="match status" value="1"/>
</dbReference>
<dbReference type="PROSITE" id="PS50930">
    <property type="entry name" value="HTH_LYTTR"/>
    <property type="match status" value="1"/>
</dbReference>
<dbReference type="SMART" id="SM00448">
    <property type="entry name" value="REC"/>
    <property type="match status" value="1"/>
</dbReference>